<name>A0AAV7UA55_PLEWA</name>
<accession>A0AAV7UA55</accession>
<proteinExistence type="predicted"/>
<dbReference type="EMBL" id="JANPWB010000005">
    <property type="protein sequence ID" value="KAJ1185436.1"/>
    <property type="molecule type" value="Genomic_DNA"/>
</dbReference>
<comment type="caution">
    <text evidence="2">The sequence shown here is derived from an EMBL/GenBank/DDBJ whole genome shotgun (WGS) entry which is preliminary data.</text>
</comment>
<feature type="compositionally biased region" description="Basic and acidic residues" evidence="1">
    <location>
        <begin position="46"/>
        <end position="80"/>
    </location>
</feature>
<evidence type="ECO:0000313" key="3">
    <source>
        <dbReference type="Proteomes" id="UP001066276"/>
    </source>
</evidence>
<evidence type="ECO:0000313" key="2">
    <source>
        <dbReference type="EMBL" id="KAJ1185436.1"/>
    </source>
</evidence>
<protein>
    <submittedName>
        <fullName evidence="2">Uncharacterized protein</fullName>
    </submittedName>
</protein>
<reference evidence="2" key="1">
    <citation type="journal article" date="2022" name="bioRxiv">
        <title>Sequencing and chromosome-scale assembly of the giantPleurodeles waltlgenome.</title>
        <authorList>
            <person name="Brown T."/>
            <person name="Elewa A."/>
            <person name="Iarovenko S."/>
            <person name="Subramanian E."/>
            <person name="Araus A.J."/>
            <person name="Petzold A."/>
            <person name="Susuki M."/>
            <person name="Suzuki K.-i.T."/>
            <person name="Hayashi T."/>
            <person name="Toyoda A."/>
            <person name="Oliveira C."/>
            <person name="Osipova E."/>
            <person name="Leigh N.D."/>
            <person name="Simon A."/>
            <person name="Yun M.H."/>
        </authorList>
    </citation>
    <scope>NUCLEOTIDE SEQUENCE</scope>
    <source>
        <strain evidence="2">20211129_DDA</strain>
        <tissue evidence="2">Liver</tissue>
    </source>
</reference>
<dbReference type="AlphaFoldDB" id="A0AAV7UA55"/>
<feature type="region of interest" description="Disordered" evidence="1">
    <location>
        <begin position="19"/>
        <end position="80"/>
    </location>
</feature>
<evidence type="ECO:0000256" key="1">
    <source>
        <dbReference type="SAM" id="MobiDB-lite"/>
    </source>
</evidence>
<organism evidence="2 3">
    <name type="scientific">Pleurodeles waltl</name>
    <name type="common">Iberian ribbed newt</name>
    <dbReference type="NCBI Taxonomy" id="8319"/>
    <lineage>
        <taxon>Eukaryota</taxon>
        <taxon>Metazoa</taxon>
        <taxon>Chordata</taxon>
        <taxon>Craniata</taxon>
        <taxon>Vertebrata</taxon>
        <taxon>Euteleostomi</taxon>
        <taxon>Amphibia</taxon>
        <taxon>Batrachia</taxon>
        <taxon>Caudata</taxon>
        <taxon>Salamandroidea</taxon>
        <taxon>Salamandridae</taxon>
        <taxon>Pleurodelinae</taxon>
        <taxon>Pleurodeles</taxon>
    </lineage>
</organism>
<gene>
    <name evidence="2" type="ORF">NDU88_002228</name>
</gene>
<dbReference type="Proteomes" id="UP001066276">
    <property type="component" value="Chromosome 3_1"/>
</dbReference>
<sequence length="80" mass="9006">MLEPGPLAGRERREAELVDWRKMLGPTPTDSDGERGQRGAGVRHMHPGETLDRRRPGGLSKPERRARLEGREVEGGEPRR</sequence>
<keyword evidence="3" id="KW-1185">Reference proteome</keyword>